<dbReference type="EMBL" id="CP051754">
    <property type="protein sequence ID" value="QPJ85335.1"/>
    <property type="molecule type" value="Genomic_DNA"/>
</dbReference>
<keyword evidence="2" id="KW-1185">Reference proteome</keyword>
<evidence type="ECO:0000313" key="1">
    <source>
        <dbReference type="EMBL" id="QPJ85335.1"/>
    </source>
</evidence>
<keyword evidence="1" id="KW-0255">Endonuclease</keyword>
<organism evidence="1 2">
    <name type="scientific">Candidatus Sarcina troglodytae</name>
    <dbReference type="NCBI Taxonomy" id="2726954"/>
    <lineage>
        <taxon>Bacteria</taxon>
        <taxon>Bacillati</taxon>
        <taxon>Bacillota</taxon>
        <taxon>Clostridia</taxon>
        <taxon>Eubacteriales</taxon>
        <taxon>Clostridiaceae</taxon>
        <taxon>Sarcina</taxon>
    </lineage>
</organism>
<sequence>MKTIFTIELILFIPFLILQILIVLKKKKNYNIKKLRNKYFHTIIILHIKFFHFLFTVCKKIFISFVINTKPTINNSAIINHNKINYDNFCNAIKRQHPDEFELFTANLYKGLGYKVEVMPKGPDGGKDVILEDSNGKVYIECKHYGTSTVGREICQKLVGAATADGITRMKVFTCGKIHTNATKYAEKFKNNENIDFEIIDIDKMYQLYIMSKTSNDQLYINTYFTK</sequence>
<keyword evidence="1" id="KW-0540">Nuclease</keyword>
<protein>
    <submittedName>
        <fullName evidence="1">Restriction endonuclease</fullName>
    </submittedName>
</protein>
<proteinExistence type="predicted"/>
<gene>
    <name evidence="1" type="ORF">HH195_05160</name>
</gene>
<reference evidence="1" key="1">
    <citation type="submission" date="2020-04" db="EMBL/GenBank/DDBJ databases">
        <title>A novel bacterium ('Candidatus Sarcina troglodytae' sp. nov.) linked to a protracted, uniformly lethal epizootic among sanctuary western chimpanzees (Pan troglodytes verus) in Sierra Leone.</title>
        <authorList>
            <person name="Owens L.A."/>
            <person name="Colitti B."/>
            <person name="Hirji I."/>
            <person name="Pizaro A."/>
            <person name="Jaffe J.E."/>
            <person name="Moittie S."/>
            <person name="Bishop-Lilly K.A."/>
            <person name="Estrella L.A."/>
            <person name="Voegtly L.J."/>
            <person name="Kuhn J.H."/>
            <person name="Suen G."/>
            <person name="Deblois C.L."/>
            <person name="Dunn C."/>
            <person name="Juan-Salles C."/>
            <person name="Goldberg T.L."/>
        </authorList>
    </citation>
    <scope>NUCLEOTIDE SEQUENCE</scope>
    <source>
        <strain evidence="1">JB2</strain>
    </source>
</reference>
<evidence type="ECO:0000313" key="2">
    <source>
        <dbReference type="Proteomes" id="UP000594603"/>
    </source>
</evidence>
<name>A0ACD1BD61_9CLOT</name>
<accession>A0ACD1BD61</accession>
<dbReference type="Proteomes" id="UP000594603">
    <property type="component" value="Chromosome"/>
</dbReference>
<keyword evidence="1" id="KW-0378">Hydrolase</keyword>